<proteinExistence type="predicted"/>
<evidence type="ECO:0000313" key="6">
    <source>
        <dbReference type="Proteomes" id="UP000465361"/>
    </source>
</evidence>
<evidence type="ECO:0000256" key="2">
    <source>
        <dbReference type="SAM" id="SignalP"/>
    </source>
</evidence>
<organism evidence="5 6">
    <name type="scientific">Mycobacterium botniense</name>
    <dbReference type="NCBI Taxonomy" id="84962"/>
    <lineage>
        <taxon>Bacteria</taxon>
        <taxon>Bacillati</taxon>
        <taxon>Actinomycetota</taxon>
        <taxon>Actinomycetes</taxon>
        <taxon>Mycobacteriales</taxon>
        <taxon>Mycobacteriaceae</taxon>
        <taxon>Mycobacterium</taxon>
    </lineage>
</organism>
<reference evidence="5 6" key="1">
    <citation type="journal article" date="2019" name="Emerg. Microbes Infect.">
        <title>Comprehensive subspecies identification of 175 nontuberculous mycobacteria species based on 7547 genomic profiles.</title>
        <authorList>
            <person name="Matsumoto Y."/>
            <person name="Kinjo T."/>
            <person name="Motooka D."/>
            <person name="Nabeya D."/>
            <person name="Jung N."/>
            <person name="Uechi K."/>
            <person name="Horii T."/>
            <person name="Iida T."/>
            <person name="Fujita J."/>
            <person name="Nakamura S."/>
        </authorList>
    </citation>
    <scope>NUCLEOTIDE SEQUENCE [LARGE SCALE GENOMIC DNA]</scope>
    <source>
        <strain evidence="5 6">JCM 17322</strain>
    </source>
</reference>
<sequence length="276" mass="25886">MSFVTTRPEALMAAAGRLQAIGAAMAAQNAAAAAPTTGVVPAAADEVSALQATQFAAYGTLYQSVSAQATAIHEMFVHTLGTSAGSYGATEAANTVAAGSSGSGLSGILSLLTGQGAYQLVPGALSNSGVVGVMQVSNFGSAASDLLQLGSAGFITGGAPGAETLGSAGVGAPLLAGAVGSASHAGIGAEPVVVGLGRASSVGGLSVPPSWAGEPGAAGPAPATLAGAGWTAAPPTPPVSTMPAGMPSVAAAGKAAGLGAPRYGVKPTVMPKPAVV</sequence>
<feature type="signal peptide" evidence="2">
    <location>
        <begin position="1"/>
        <end position="26"/>
    </location>
</feature>
<comment type="caution">
    <text evidence="5">The sequence shown here is derived from an EMBL/GenBank/DDBJ whole genome shotgun (WGS) entry which is preliminary data.</text>
</comment>
<gene>
    <name evidence="5" type="primary">PE27</name>
    <name evidence="5" type="ORF">MBOT_37290</name>
</gene>
<evidence type="ECO:0000259" key="4">
    <source>
        <dbReference type="Pfam" id="PF12484"/>
    </source>
</evidence>
<dbReference type="SUPFAM" id="SSF140459">
    <property type="entry name" value="PE/PPE dimer-like"/>
    <property type="match status" value="1"/>
</dbReference>
<dbReference type="Pfam" id="PF00934">
    <property type="entry name" value="PE"/>
    <property type="match status" value="1"/>
</dbReference>
<keyword evidence="2" id="KW-0732">Signal</keyword>
<dbReference type="InterPro" id="IPR000084">
    <property type="entry name" value="PE-PGRS_N"/>
</dbReference>
<protein>
    <submittedName>
        <fullName evidence="5">PE family protein</fullName>
    </submittedName>
</protein>
<dbReference type="Pfam" id="PF12484">
    <property type="entry name" value="PPE-SVP"/>
    <property type="match status" value="1"/>
</dbReference>
<accession>A0A7I9Y2W0</accession>
<dbReference type="Proteomes" id="UP000465361">
    <property type="component" value="Unassembled WGS sequence"/>
</dbReference>
<keyword evidence="6" id="KW-1185">Reference proteome</keyword>
<feature type="compositionally biased region" description="Low complexity" evidence="1">
    <location>
        <begin position="213"/>
        <end position="233"/>
    </location>
</feature>
<name>A0A7I9Y2W0_9MYCO</name>
<feature type="chain" id="PRO_5038797108" evidence="2">
    <location>
        <begin position="27"/>
        <end position="276"/>
    </location>
</feature>
<dbReference type="InterPro" id="IPR022171">
    <property type="entry name" value="PPE_C"/>
</dbReference>
<dbReference type="Gene3D" id="1.10.287.850">
    <property type="entry name" value="HP0062-like domain"/>
    <property type="match status" value="1"/>
</dbReference>
<dbReference type="InterPro" id="IPR038332">
    <property type="entry name" value="PPE_sf"/>
</dbReference>
<evidence type="ECO:0000256" key="1">
    <source>
        <dbReference type="SAM" id="MobiDB-lite"/>
    </source>
</evidence>
<dbReference type="EMBL" id="BLKW01000004">
    <property type="protein sequence ID" value="GFG76364.1"/>
    <property type="molecule type" value="Genomic_DNA"/>
</dbReference>
<evidence type="ECO:0000313" key="5">
    <source>
        <dbReference type="EMBL" id="GFG76364.1"/>
    </source>
</evidence>
<dbReference type="AlphaFoldDB" id="A0A7I9Y2W0"/>
<feature type="region of interest" description="Disordered" evidence="1">
    <location>
        <begin position="213"/>
        <end position="239"/>
    </location>
</feature>
<feature type="domain" description="PPE family C-terminal" evidence="4">
    <location>
        <begin position="195"/>
        <end position="273"/>
    </location>
</feature>
<feature type="domain" description="PE" evidence="3">
    <location>
        <begin position="4"/>
        <end position="94"/>
    </location>
</feature>
<evidence type="ECO:0000259" key="3">
    <source>
        <dbReference type="Pfam" id="PF00934"/>
    </source>
</evidence>